<evidence type="ECO:0000313" key="2">
    <source>
        <dbReference type="EMBL" id="ALN78784.1"/>
    </source>
</evidence>
<keyword evidence="3" id="KW-1185">Reference proteome</keyword>
<protein>
    <recommendedName>
        <fullName evidence="4">Transmembrane protein</fullName>
    </recommendedName>
</protein>
<feature type="transmembrane region" description="Helical" evidence="1">
    <location>
        <begin position="100"/>
        <end position="119"/>
    </location>
</feature>
<dbReference type="Proteomes" id="UP000060787">
    <property type="component" value="Chromosome"/>
</dbReference>
<feature type="transmembrane region" description="Helical" evidence="1">
    <location>
        <begin position="72"/>
        <end position="93"/>
    </location>
</feature>
<dbReference type="NCBIfam" id="NF047765">
    <property type="entry name" value="LIC_13387_fam"/>
    <property type="match status" value="1"/>
</dbReference>
<dbReference type="PATRIC" id="fig|84531.8.peg.649"/>
<reference evidence="2 3" key="1">
    <citation type="journal article" date="2015" name="BMC Genomics">
        <title>Comparative genomics and metabolic profiling of the genus Lysobacter.</title>
        <authorList>
            <person name="de Bruijn I."/>
            <person name="Cheng X."/>
            <person name="de Jager V."/>
            <person name="Exposito R.G."/>
            <person name="Watrous J."/>
            <person name="Patel N."/>
            <person name="Postma J."/>
            <person name="Dorrestein P.C."/>
            <person name="Kobayashi D."/>
            <person name="Raaijmakers J.M."/>
        </authorList>
    </citation>
    <scope>NUCLEOTIDE SEQUENCE [LARGE SCALE GENOMIC DNA]</scope>
    <source>
        <strain evidence="2 3">76</strain>
    </source>
</reference>
<dbReference type="KEGG" id="lab:LA76x_0623"/>
<dbReference type="AlphaFoldDB" id="A0A0S2F5K3"/>
<keyword evidence="1" id="KW-1133">Transmembrane helix</keyword>
<keyword evidence="1" id="KW-0812">Transmembrane</keyword>
<proteinExistence type="predicted"/>
<sequence>MGVVHLLYTLFGSKLNPRDAQLMAAMKQGSLVVSAQTNVWRAWIGFNASHSLGFLLFSAVFGHLALSYPALLFGSVYLAAAGAAFLAALVVAARRYFFRAPFVVLIVALVLYLAGIVAAHL</sequence>
<feature type="transmembrane region" description="Helical" evidence="1">
    <location>
        <begin position="44"/>
        <end position="66"/>
    </location>
</feature>
<dbReference type="EMBL" id="CP011129">
    <property type="protein sequence ID" value="ALN78784.1"/>
    <property type="molecule type" value="Genomic_DNA"/>
</dbReference>
<dbReference type="InterPro" id="IPR058068">
    <property type="entry name" value="LIC_13387-like"/>
</dbReference>
<evidence type="ECO:0000256" key="1">
    <source>
        <dbReference type="SAM" id="Phobius"/>
    </source>
</evidence>
<evidence type="ECO:0008006" key="4">
    <source>
        <dbReference type="Google" id="ProtNLM"/>
    </source>
</evidence>
<evidence type="ECO:0000313" key="3">
    <source>
        <dbReference type="Proteomes" id="UP000060787"/>
    </source>
</evidence>
<gene>
    <name evidence="2" type="ORF">LA76x_0623</name>
</gene>
<name>A0A0S2F5K3_LYSAN</name>
<keyword evidence="1" id="KW-0472">Membrane</keyword>
<dbReference type="STRING" id="84531.LA76x_0623"/>
<organism evidence="2 3">
    <name type="scientific">Lysobacter antibioticus</name>
    <dbReference type="NCBI Taxonomy" id="84531"/>
    <lineage>
        <taxon>Bacteria</taxon>
        <taxon>Pseudomonadati</taxon>
        <taxon>Pseudomonadota</taxon>
        <taxon>Gammaproteobacteria</taxon>
        <taxon>Lysobacterales</taxon>
        <taxon>Lysobacteraceae</taxon>
        <taxon>Lysobacter</taxon>
    </lineage>
</organism>
<accession>A0A0S2F5K3</accession>